<dbReference type="Gene3D" id="3.10.350.10">
    <property type="entry name" value="LysM domain"/>
    <property type="match status" value="1"/>
</dbReference>
<dbReference type="SMART" id="SM00047">
    <property type="entry name" value="LYZ2"/>
    <property type="match status" value="1"/>
</dbReference>
<dbReference type="SUPFAM" id="SSF54106">
    <property type="entry name" value="LysM domain"/>
    <property type="match status" value="1"/>
</dbReference>
<accession>A0A1M5H0D9</accession>
<dbReference type="STRING" id="1346286.SAMN05444362_11542"/>
<evidence type="ECO:0000259" key="5">
    <source>
        <dbReference type="PROSITE" id="PS51782"/>
    </source>
</evidence>
<keyword evidence="2" id="KW-0081">Bacteriolytic enzyme</keyword>
<sequence>MIYTTNRKGLLKLTILSLFFIFTTQFIYAGGKVVRNKAYEDYIAKYKDLAISHMKKYRIPASITLSQGLLESGAGRSSLTVRSNNHFGIKCHNGWKGESVIAADDTPNDCFRKYKKSEDSYDDHSRFLNEKPRYSKLFNLDITDYKGWARGLQQAGYATDRAYANKLIKLIEDYELYQYDKKGGSSKVKKEEIKIETPVIPVKHQVYKTNGLIYVIAQRDDTYESIAREFNFKMKDLSKYNEVPENFPIQEGDLIYFQNKKKKADKPYYEHVVEVGESMHSISQLYGIKVKNLYKMNKKDMEYVPTEGEVLKLR</sequence>
<dbReference type="CDD" id="cd00118">
    <property type="entry name" value="LysM"/>
    <property type="match status" value="1"/>
</dbReference>
<evidence type="ECO:0000256" key="3">
    <source>
        <dbReference type="ARBA" id="ARBA00022801"/>
    </source>
</evidence>
<protein>
    <recommendedName>
        <fullName evidence="4">Peptidoglycan hydrolase</fullName>
    </recommendedName>
</protein>
<dbReference type="PANTHER" id="PTHR33308:SF9">
    <property type="entry name" value="PEPTIDOGLYCAN HYDROLASE FLGJ"/>
    <property type="match status" value="1"/>
</dbReference>
<dbReference type="GO" id="GO:0004040">
    <property type="term" value="F:amidase activity"/>
    <property type="evidence" value="ECO:0007669"/>
    <property type="project" value="InterPro"/>
</dbReference>
<proteinExistence type="predicted"/>
<feature type="domain" description="LysM" evidence="5">
    <location>
        <begin position="212"/>
        <end position="257"/>
    </location>
</feature>
<dbReference type="Pfam" id="PF01476">
    <property type="entry name" value="LysM"/>
    <property type="match status" value="2"/>
</dbReference>
<dbReference type="InterPro" id="IPR051056">
    <property type="entry name" value="Glycosyl_Hydrolase_73"/>
</dbReference>
<evidence type="ECO:0000313" key="7">
    <source>
        <dbReference type="Proteomes" id="UP000184480"/>
    </source>
</evidence>
<keyword evidence="7" id="KW-1185">Reference proteome</keyword>
<dbReference type="GO" id="GO:0031640">
    <property type="term" value="P:killing of cells of another organism"/>
    <property type="evidence" value="ECO:0007669"/>
    <property type="project" value="UniProtKB-KW"/>
</dbReference>
<dbReference type="PROSITE" id="PS51782">
    <property type="entry name" value="LYSM"/>
    <property type="match status" value="2"/>
</dbReference>
<keyword evidence="3 6" id="KW-0378">Hydrolase</keyword>
<dbReference type="InterPro" id="IPR018392">
    <property type="entry name" value="LysM"/>
</dbReference>
<dbReference type="RefSeq" id="WP_062183274.1">
    <property type="nucleotide sequence ID" value="NZ_BBXL01000020.1"/>
</dbReference>
<evidence type="ECO:0000256" key="4">
    <source>
        <dbReference type="ARBA" id="ARBA00032108"/>
    </source>
</evidence>
<keyword evidence="1" id="KW-0929">Antimicrobial</keyword>
<dbReference type="InterPro" id="IPR002901">
    <property type="entry name" value="MGlyc_endo_b_GlcNAc-like_dom"/>
</dbReference>
<gene>
    <name evidence="6" type="ORF">SAMN05444362_11542</name>
</gene>
<name>A0A1M5H0D9_9BACT</name>
<organism evidence="6 7">
    <name type="scientific">Dysgonomonas macrotermitis</name>
    <dbReference type="NCBI Taxonomy" id="1346286"/>
    <lineage>
        <taxon>Bacteria</taxon>
        <taxon>Pseudomonadati</taxon>
        <taxon>Bacteroidota</taxon>
        <taxon>Bacteroidia</taxon>
        <taxon>Bacteroidales</taxon>
        <taxon>Dysgonomonadaceae</taxon>
        <taxon>Dysgonomonas</taxon>
    </lineage>
</organism>
<dbReference type="EMBL" id="FQUC01000015">
    <property type="protein sequence ID" value="SHG09385.1"/>
    <property type="molecule type" value="Genomic_DNA"/>
</dbReference>
<evidence type="ECO:0000256" key="2">
    <source>
        <dbReference type="ARBA" id="ARBA00022638"/>
    </source>
</evidence>
<dbReference type="Proteomes" id="UP000184480">
    <property type="component" value="Unassembled WGS sequence"/>
</dbReference>
<evidence type="ECO:0000313" key="6">
    <source>
        <dbReference type="EMBL" id="SHG09385.1"/>
    </source>
</evidence>
<evidence type="ECO:0000256" key="1">
    <source>
        <dbReference type="ARBA" id="ARBA00022529"/>
    </source>
</evidence>
<dbReference type="Gene3D" id="1.10.530.10">
    <property type="match status" value="1"/>
</dbReference>
<dbReference type="InterPro" id="IPR036779">
    <property type="entry name" value="LysM_dom_sf"/>
</dbReference>
<dbReference type="PANTHER" id="PTHR33308">
    <property type="entry name" value="PEPTIDOGLYCAN HYDROLASE FLGJ"/>
    <property type="match status" value="1"/>
</dbReference>
<dbReference type="Pfam" id="PF01832">
    <property type="entry name" value="Glucosaminidase"/>
    <property type="match status" value="1"/>
</dbReference>
<dbReference type="GO" id="GO:0042742">
    <property type="term" value="P:defense response to bacterium"/>
    <property type="evidence" value="ECO:0007669"/>
    <property type="project" value="UniProtKB-KW"/>
</dbReference>
<feature type="domain" description="LysM" evidence="5">
    <location>
        <begin position="269"/>
        <end position="313"/>
    </location>
</feature>
<reference evidence="7" key="1">
    <citation type="submission" date="2016-11" db="EMBL/GenBank/DDBJ databases">
        <authorList>
            <person name="Varghese N."/>
            <person name="Submissions S."/>
        </authorList>
    </citation>
    <scope>NUCLEOTIDE SEQUENCE [LARGE SCALE GENOMIC DNA]</scope>
    <source>
        <strain evidence="7">DSM 27370</strain>
    </source>
</reference>
<dbReference type="OrthoDB" id="977752at2"/>
<dbReference type="AlphaFoldDB" id="A0A1M5H0D9"/>